<evidence type="ECO:0000313" key="1">
    <source>
        <dbReference type="EMBL" id="TXE08671.1"/>
    </source>
</evidence>
<protein>
    <submittedName>
        <fullName evidence="1">Uncharacterized protein</fullName>
    </submittedName>
</protein>
<proteinExistence type="predicted"/>
<comment type="caution">
    <text evidence="1">The sequence shown here is derived from an EMBL/GenBank/DDBJ whole genome shotgun (WGS) entry which is preliminary data.</text>
</comment>
<reference evidence="1 2" key="1">
    <citation type="submission" date="2019-08" db="EMBL/GenBank/DDBJ databases">
        <title>Genome sequence of Gelidibacter salicanalis IC162T.</title>
        <authorList>
            <person name="Bowman J.P."/>
        </authorList>
    </citation>
    <scope>NUCLEOTIDE SEQUENCE [LARGE SCALE GENOMIC DNA]</scope>
    <source>
        <strain evidence="1 2">IC162</strain>
    </source>
</reference>
<keyword evidence="2" id="KW-1185">Reference proteome</keyword>
<dbReference type="RefSeq" id="WP_146892837.1">
    <property type="nucleotide sequence ID" value="NZ_VORX01000003.1"/>
</dbReference>
<accession>A0A5C7AJR1</accession>
<evidence type="ECO:0000313" key="2">
    <source>
        <dbReference type="Proteomes" id="UP000321734"/>
    </source>
</evidence>
<dbReference type="OrthoDB" id="1134977at2"/>
<name>A0A5C7AJR1_9FLAO</name>
<dbReference type="AlphaFoldDB" id="A0A5C7AJR1"/>
<dbReference type="Proteomes" id="UP000321734">
    <property type="component" value="Unassembled WGS sequence"/>
</dbReference>
<gene>
    <name evidence="1" type="ORF">ES711_09245</name>
</gene>
<sequence length="63" mass="6932">MVTLPRLSFVQDFANGTAKQAEVITFKAFPENLELLVSIGTFTNNDLNDLSSKKNIALLSIMT</sequence>
<organism evidence="1 2">
    <name type="scientific">Gelidibacter salicanalis</name>
    <dbReference type="NCBI Taxonomy" id="291193"/>
    <lineage>
        <taxon>Bacteria</taxon>
        <taxon>Pseudomonadati</taxon>
        <taxon>Bacteroidota</taxon>
        <taxon>Flavobacteriia</taxon>
        <taxon>Flavobacteriales</taxon>
        <taxon>Flavobacteriaceae</taxon>
        <taxon>Gelidibacter</taxon>
    </lineage>
</organism>
<dbReference type="EMBL" id="VORX01000003">
    <property type="protein sequence ID" value="TXE08671.1"/>
    <property type="molecule type" value="Genomic_DNA"/>
</dbReference>